<gene>
    <name evidence="1" type="ORF">FRX48_07766</name>
</gene>
<sequence length="79" mass="8481">MQQEELELGTWKAACAGDNVAADGVDEGGKEEGGEDEVVAAEEAGNLFLGSPDPLRYYYPTFYTLESLIKSSISISFTV</sequence>
<dbReference type="AlphaFoldDB" id="A0A5M8PIT8"/>
<accession>A0A5M8PIT8</accession>
<name>A0A5M8PIT8_9LECA</name>
<dbReference type="Proteomes" id="UP000324767">
    <property type="component" value="Unassembled WGS sequence"/>
</dbReference>
<protein>
    <submittedName>
        <fullName evidence="1">Uncharacterized protein</fullName>
    </submittedName>
</protein>
<dbReference type="EMBL" id="VXIT01000013">
    <property type="protein sequence ID" value="KAA6408684.1"/>
    <property type="molecule type" value="Genomic_DNA"/>
</dbReference>
<comment type="caution">
    <text evidence="1">The sequence shown here is derived from an EMBL/GenBank/DDBJ whole genome shotgun (WGS) entry which is preliminary data.</text>
</comment>
<evidence type="ECO:0000313" key="1">
    <source>
        <dbReference type="EMBL" id="KAA6408684.1"/>
    </source>
</evidence>
<evidence type="ECO:0000313" key="2">
    <source>
        <dbReference type="Proteomes" id="UP000324767"/>
    </source>
</evidence>
<organism evidence="1 2">
    <name type="scientific">Lasallia pustulata</name>
    <dbReference type="NCBI Taxonomy" id="136370"/>
    <lineage>
        <taxon>Eukaryota</taxon>
        <taxon>Fungi</taxon>
        <taxon>Dikarya</taxon>
        <taxon>Ascomycota</taxon>
        <taxon>Pezizomycotina</taxon>
        <taxon>Lecanoromycetes</taxon>
        <taxon>OSLEUM clade</taxon>
        <taxon>Umbilicariomycetidae</taxon>
        <taxon>Umbilicariales</taxon>
        <taxon>Umbilicariaceae</taxon>
        <taxon>Lasallia</taxon>
    </lineage>
</organism>
<proteinExistence type="predicted"/>
<reference evidence="1 2" key="1">
    <citation type="submission" date="2019-09" db="EMBL/GenBank/DDBJ databases">
        <title>The hologenome of the rock-dwelling lichen Lasallia pustulata.</title>
        <authorList>
            <person name="Greshake Tzovaras B."/>
            <person name="Segers F."/>
            <person name="Bicker A."/>
            <person name="Dal Grande F."/>
            <person name="Otte J."/>
            <person name="Hankeln T."/>
            <person name="Schmitt I."/>
            <person name="Ebersberger I."/>
        </authorList>
    </citation>
    <scope>NUCLEOTIDE SEQUENCE [LARGE SCALE GENOMIC DNA]</scope>
    <source>
        <strain evidence="1">A1-1</strain>
    </source>
</reference>